<protein>
    <submittedName>
        <fullName evidence="2">Uncharacterized protein</fullName>
    </submittedName>
</protein>
<dbReference type="EMBL" id="JAFBMS010000013">
    <property type="protein sequence ID" value="KAG9347329.1"/>
    <property type="molecule type" value="Genomic_DNA"/>
</dbReference>
<organism evidence="2 3">
    <name type="scientific">Albula glossodonta</name>
    <name type="common">roundjaw bonefish</name>
    <dbReference type="NCBI Taxonomy" id="121402"/>
    <lineage>
        <taxon>Eukaryota</taxon>
        <taxon>Metazoa</taxon>
        <taxon>Chordata</taxon>
        <taxon>Craniata</taxon>
        <taxon>Vertebrata</taxon>
        <taxon>Euteleostomi</taxon>
        <taxon>Actinopterygii</taxon>
        <taxon>Neopterygii</taxon>
        <taxon>Teleostei</taxon>
        <taxon>Albuliformes</taxon>
        <taxon>Albulidae</taxon>
        <taxon>Albula</taxon>
    </lineage>
</organism>
<proteinExistence type="predicted"/>
<dbReference type="Proteomes" id="UP000824540">
    <property type="component" value="Unassembled WGS sequence"/>
</dbReference>
<evidence type="ECO:0000313" key="3">
    <source>
        <dbReference type="Proteomes" id="UP000824540"/>
    </source>
</evidence>
<comment type="caution">
    <text evidence="2">The sequence shown here is derived from an EMBL/GenBank/DDBJ whole genome shotgun (WGS) entry which is preliminary data.</text>
</comment>
<feature type="region of interest" description="Disordered" evidence="1">
    <location>
        <begin position="1"/>
        <end position="70"/>
    </location>
</feature>
<name>A0A8T2P4V9_9TELE</name>
<accession>A0A8T2P4V9</accession>
<evidence type="ECO:0000256" key="1">
    <source>
        <dbReference type="SAM" id="MobiDB-lite"/>
    </source>
</evidence>
<feature type="compositionally biased region" description="Polar residues" evidence="1">
    <location>
        <begin position="24"/>
        <end position="51"/>
    </location>
</feature>
<keyword evidence="3" id="KW-1185">Reference proteome</keyword>
<evidence type="ECO:0000313" key="2">
    <source>
        <dbReference type="EMBL" id="KAG9347329.1"/>
    </source>
</evidence>
<sequence length="104" mass="11159">MDRCSHFYTPPHLIPKTHPRQHSSDSSSNTALPPSSKQSTDPVQDTPSRSPNPVHPYSASPNPRAAPSGILNLPVFLGKVSGSRHSAVLPLLTVCRPSQNNTDS</sequence>
<gene>
    <name evidence="2" type="ORF">JZ751_004896</name>
</gene>
<dbReference type="AlphaFoldDB" id="A0A8T2P4V9"/>
<reference evidence="2" key="1">
    <citation type="thesis" date="2021" institute="BYU ScholarsArchive" country="Provo, UT, USA">
        <title>Applications of and Algorithms for Genome Assembly and Genomic Analyses with an Emphasis on Marine Teleosts.</title>
        <authorList>
            <person name="Pickett B.D."/>
        </authorList>
    </citation>
    <scope>NUCLEOTIDE SEQUENCE</scope>
    <source>
        <strain evidence="2">HI-2016</strain>
    </source>
</reference>